<evidence type="ECO:0000256" key="1">
    <source>
        <dbReference type="ARBA" id="ARBA00004141"/>
    </source>
</evidence>
<feature type="transmembrane region" description="Helical" evidence="5">
    <location>
        <begin position="21"/>
        <end position="44"/>
    </location>
</feature>
<keyword evidence="5" id="KW-0813">Transport</keyword>
<dbReference type="HAMAP" id="MF_00902">
    <property type="entry name" value="TatC"/>
    <property type="match status" value="1"/>
</dbReference>
<comment type="function">
    <text evidence="5">Part of the twin-arginine translocation (Tat) system that transports large folded proteins containing a characteristic twin-arginine motif in their signal peptide across membranes.</text>
</comment>
<evidence type="ECO:0000313" key="7">
    <source>
        <dbReference type="Proteomes" id="UP001152173"/>
    </source>
</evidence>
<dbReference type="Pfam" id="PF00902">
    <property type="entry name" value="TatC"/>
    <property type="match status" value="1"/>
</dbReference>
<dbReference type="InterPro" id="IPR002033">
    <property type="entry name" value="TatC"/>
</dbReference>
<comment type="similarity">
    <text evidence="5">Belongs to the TatC family.</text>
</comment>
<evidence type="ECO:0000256" key="2">
    <source>
        <dbReference type="ARBA" id="ARBA00022692"/>
    </source>
</evidence>
<evidence type="ECO:0000256" key="3">
    <source>
        <dbReference type="ARBA" id="ARBA00022989"/>
    </source>
</evidence>
<dbReference type="InterPro" id="IPR019820">
    <property type="entry name" value="Sec-indep_translocase_CS"/>
</dbReference>
<accession>A0A9X3LII3</accession>
<comment type="caution">
    <text evidence="6">The sequence shown here is derived from an EMBL/GenBank/DDBJ whole genome shotgun (WGS) entry which is preliminary data.</text>
</comment>
<keyword evidence="5" id="KW-0653">Protein transport</keyword>
<keyword evidence="7" id="KW-1185">Reference proteome</keyword>
<feature type="transmembrane region" description="Helical" evidence="5">
    <location>
        <begin position="109"/>
        <end position="134"/>
    </location>
</feature>
<sequence length="259" mass="29916">MEERDMTTVEHIIELRKRLMIIVVFFVIAVIISFFMAGPLIQFLQVSEEARDISLNAFKITDPFKILISVMMVLAIVMTSPIILYQVWAFISPGLYQKERTATLSYIPFIFLLFIAGVSFSYYVVFPFVIHFMADLATDLNIVQTIGINEYFEFLFQLTIPFGFVFQMPVVLLFLTRLGILTPMMLTKYRKYIYLVLVVVADILTPPDIMSHVLVTLPLLLLFEFSIVIAKIGYRKYIKAEALQQIEEAKRQNESLPPQ</sequence>
<feature type="transmembrane region" description="Helical" evidence="5">
    <location>
        <begin position="154"/>
        <end position="180"/>
    </location>
</feature>
<reference evidence="6" key="1">
    <citation type="submission" date="2022-05" db="EMBL/GenBank/DDBJ databases">
        <authorList>
            <person name="Colautti A."/>
            <person name="Iacumin L."/>
        </authorList>
    </citation>
    <scope>NUCLEOTIDE SEQUENCE</scope>
    <source>
        <strain evidence="6">SK 55</strain>
    </source>
</reference>
<keyword evidence="2 5" id="KW-0812">Transmembrane</keyword>
<dbReference type="PANTHER" id="PTHR30371:SF0">
    <property type="entry name" value="SEC-INDEPENDENT PROTEIN TRANSLOCASE PROTEIN TATC, CHLOROPLASTIC-RELATED"/>
    <property type="match status" value="1"/>
</dbReference>
<protein>
    <recommendedName>
        <fullName evidence="5">Sec-independent protein translocase protein TatC</fullName>
    </recommendedName>
</protein>
<dbReference type="Proteomes" id="UP001152173">
    <property type="component" value="Unassembled WGS sequence"/>
</dbReference>
<proteinExistence type="inferred from homology"/>
<feature type="transmembrane region" description="Helical" evidence="5">
    <location>
        <begin position="215"/>
        <end position="234"/>
    </location>
</feature>
<evidence type="ECO:0000256" key="5">
    <source>
        <dbReference type="HAMAP-Rule" id="MF_00902"/>
    </source>
</evidence>
<keyword evidence="3 5" id="KW-1133">Transmembrane helix</keyword>
<dbReference type="AlphaFoldDB" id="A0A9X3LII3"/>
<comment type="subunit">
    <text evidence="5">Forms a complex with TatA.</text>
</comment>
<gene>
    <name evidence="5 6" type="primary">tatC</name>
    <name evidence="6" type="ORF">M9R32_15810</name>
</gene>
<dbReference type="GO" id="GO:0033281">
    <property type="term" value="C:TAT protein transport complex"/>
    <property type="evidence" value="ECO:0007669"/>
    <property type="project" value="UniProtKB-UniRule"/>
</dbReference>
<evidence type="ECO:0000313" key="6">
    <source>
        <dbReference type="EMBL" id="MCZ8538640.1"/>
    </source>
</evidence>
<keyword evidence="5" id="KW-1003">Cell membrane</keyword>
<name>A0A9X3LII3_9BACL</name>
<dbReference type="NCBIfam" id="TIGR00945">
    <property type="entry name" value="tatC"/>
    <property type="match status" value="1"/>
</dbReference>
<dbReference type="PRINTS" id="PR01840">
    <property type="entry name" value="TATCFAMILY"/>
</dbReference>
<dbReference type="GO" id="GO:0009977">
    <property type="term" value="F:proton motive force dependent protein transmembrane transporter activity"/>
    <property type="evidence" value="ECO:0007669"/>
    <property type="project" value="TreeGrafter"/>
</dbReference>
<feature type="transmembrane region" description="Helical" evidence="5">
    <location>
        <begin position="64"/>
        <end position="88"/>
    </location>
</feature>
<dbReference type="EMBL" id="JAMKBJ010000023">
    <property type="protein sequence ID" value="MCZ8538640.1"/>
    <property type="molecule type" value="Genomic_DNA"/>
</dbReference>
<dbReference type="PANTHER" id="PTHR30371">
    <property type="entry name" value="SEC-INDEPENDENT PROTEIN TRANSLOCASE PROTEIN TATC"/>
    <property type="match status" value="1"/>
</dbReference>
<evidence type="ECO:0000256" key="4">
    <source>
        <dbReference type="ARBA" id="ARBA00023136"/>
    </source>
</evidence>
<dbReference type="GO" id="GO:0065002">
    <property type="term" value="P:intracellular protein transmembrane transport"/>
    <property type="evidence" value="ECO:0007669"/>
    <property type="project" value="TreeGrafter"/>
</dbReference>
<keyword evidence="4 5" id="KW-0472">Membrane</keyword>
<dbReference type="GO" id="GO:0043953">
    <property type="term" value="P:protein transport by the Tat complex"/>
    <property type="evidence" value="ECO:0007669"/>
    <property type="project" value="UniProtKB-UniRule"/>
</dbReference>
<keyword evidence="5" id="KW-0811">Translocation</keyword>
<comment type="subcellular location">
    <subcellularLocation>
        <location evidence="5">Cell membrane</location>
        <topology evidence="5">Multi-pass membrane protein</topology>
    </subcellularLocation>
    <subcellularLocation>
        <location evidence="1">Membrane</location>
        <topology evidence="1">Multi-pass membrane protein</topology>
    </subcellularLocation>
</comment>
<dbReference type="RefSeq" id="WP_269927706.1">
    <property type="nucleotide sequence ID" value="NZ_JAMKBJ010000023.1"/>
</dbReference>
<feature type="transmembrane region" description="Helical" evidence="5">
    <location>
        <begin position="192"/>
        <end position="209"/>
    </location>
</feature>
<organism evidence="6 7">
    <name type="scientific">Paenisporosarcina quisquiliarum</name>
    <dbReference type="NCBI Taxonomy" id="365346"/>
    <lineage>
        <taxon>Bacteria</taxon>
        <taxon>Bacillati</taxon>
        <taxon>Bacillota</taxon>
        <taxon>Bacilli</taxon>
        <taxon>Bacillales</taxon>
        <taxon>Caryophanaceae</taxon>
        <taxon>Paenisporosarcina</taxon>
    </lineage>
</organism>
<dbReference type="PROSITE" id="PS01218">
    <property type="entry name" value="TATC"/>
    <property type="match status" value="1"/>
</dbReference>